<evidence type="ECO:0000256" key="4">
    <source>
        <dbReference type="ARBA" id="ARBA00022519"/>
    </source>
</evidence>
<dbReference type="Pfam" id="PF00005">
    <property type="entry name" value="ABC_tran"/>
    <property type="match status" value="1"/>
</dbReference>
<feature type="transmembrane region" description="Helical" evidence="12">
    <location>
        <begin position="275"/>
        <end position="295"/>
    </location>
</feature>
<accession>A0A6P2G6J0</accession>
<evidence type="ECO:0000256" key="2">
    <source>
        <dbReference type="ARBA" id="ARBA00022448"/>
    </source>
</evidence>
<name>A0A6P2G6J0_9BURK</name>
<dbReference type="GO" id="GO:0005524">
    <property type="term" value="F:ATP binding"/>
    <property type="evidence" value="ECO:0007669"/>
    <property type="project" value="UniProtKB-KW"/>
</dbReference>
<dbReference type="InterPro" id="IPR003439">
    <property type="entry name" value="ABC_transporter-like_ATP-bd"/>
</dbReference>
<keyword evidence="15" id="KW-0808">Transferase</keyword>
<keyword evidence="9 12" id="KW-1133">Transmembrane helix</keyword>
<dbReference type="CDD" id="cd07346">
    <property type="entry name" value="ABC_6TM_exporters"/>
    <property type="match status" value="1"/>
</dbReference>
<sequence>MTRERDDGPWPTLLGLLRGHRASLAAAMVLTVGAAVLDLVPYALLCESAVRLFDGERGAWLPLLGGFALALLGKYLLYSLAYFLSHRTAYRILMDTRQRLARQLAIAPLVWLQRHESGSLRKLLMQDVERVEQFIAHHLVEVTAAIVAPVLVFAVLLAIDWRLALAAVATLPLAILFQAIAMRGFGPLMADYQRAIADLNGASVEYLRGMRVMKTYRQDARSFARMREGLARYHDLVRRVTRRTVPGWSVFMVLLNANIVLLLPLGLWLVERHEIGIAGLLLALVLGSGMLKPLFKLMRVQHEMREILACVARMQPLLALRAPAARAPVAIAGNAIAFERVRFGYGDAPVLHDLSFDAPAGRMTALVGPSGAGKTTVASLLGGLVEQGAGEIRIGGVPLSLLGDAQRAAAIAVVSQDTFLFRGSLLDNLRLGRPDASEADARRVLRIAQLDALVDTLPQGWHTEIGEAGARLSGGERQRLAVARALLADTPVLVLDESTAFADSRTERRFLDALRDGCPDKTLIVIAHRLYTIRDAARIVVLDAGRLAGTGDHAALLRDCALYRRMWDAQSQDAAWTLATRAAPDPAPLRSRAMPSEIAHD</sequence>
<feature type="transmembrane region" description="Helical" evidence="12">
    <location>
        <begin position="139"/>
        <end position="159"/>
    </location>
</feature>
<organism evidence="16 17">
    <name type="scientific">Burkholderia anthina</name>
    <dbReference type="NCBI Taxonomy" id="179879"/>
    <lineage>
        <taxon>Bacteria</taxon>
        <taxon>Pseudomonadati</taxon>
        <taxon>Pseudomonadota</taxon>
        <taxon>Betaproteobacteria</taxon>
        <taxon>Burkholderiales</taxon>
        <taxon>Burkholderiaceae</taxon>
        <taxon>Burkholderia</taxon>
        <taxon>Burkholderia cepacia complex</taxon>
    </lineage>
</organism>
<evidence type="ECO:0000256" key="10">
    <source>
        <dbReference type="ARBA" id="ARBA00023055"/>
    </source>
</evidence>
<dbReference type="Proteomes" id="UP000755577">
    <property type="component" value="Unassembled WGS sequence"/>
</dbReference>
<feature type="transmembrane region" description="Helical" evidence="12">
    <location>
        <begin position="248"/>
        <end position="269"/>
    </location>
</feature>
<evidence type="ECO:0000259" key="14">
    <source>
        <dbReference type="PROSITE" id="PS50929"/>
    </source>
</evidence>
<evidence type="ECO:0000313" key="16">
    <source>
        <dbReference type="EMBL" id="VVU48899.1"/>
    </source>
</evidence>
<reference evidence="16 17" key="1">
    <citation type="submission" date="2019-09" db="EMBL/GenBank/DDBJ databases">
        <authorList>
            <person name="Depoorter E."/>
        </authorList>
    </citation>
    <scope>NUCLEOTIDE SEQUENCE [LARGE SCALE GENOMIC DNA]</scope>
    <source>
        <strain evidence="16">LMG 20980</strain>
    </source>
</reference>
<dbReference type="SMART" id="SM00382">
    <property type="entry name" value="AAA"/>
    <property type="match status" value="1"/>
</dbReference>
<feature type="transmembrane region" description="Helical" evidence="12">
    <location>
        <begin position="165"/>
        <end position="185"/>
    </location>
</feature>
<evidence type="ECO:0000256" key="9">
    <source>
        <dbReference type="ARBA" id="ARBA00022989"/>
    </source>
</evidence>
<dbReference type="InterPro" id="IPR011527">
    <property type="entry name" value="ABC1_TM_dom"/>
</dbReference>
<keyword evidence="18" id="KW-1185">Reference proteome</keyword>
<feature type="transmembrane region" description="Helical" evidence="12">
    <location>
        <begin position="64"/>
        <end position="84"/>
    </location>
</feature>
<dbReference type="SUPFAM" id="SSF52540">
    <property type="entry name" value="P-loop containing nucleoside triphosphate hydrolases"/>
    <property type="match status" value="1"/>
</dbReference>
<dbReference type="SUPFAM" id="SSF90123">
    <property type="entry name" value="ABC transporter transmembrane region"/>
    <property type="match status" value="1"/>
</dbReference>
<evidence type="ECO:0000256" key="6">
    <source>
        <dbReference type="ARBA" id="ARBA00022741"/>
    </source>
</evidence>
<feature type="domain" description="ABC transporter" evidence="13">
    <location>
        <begin position="336"/>
        <end position="569"/>
    </location>
</feature>
<evidence type="ECO:0000256" key="7">
    <source>
        <dbReference type="ARBA" id="ARBA00022840"/>
    </source>
</evidence>
<evidence type="ECO:0000313" key="15">
    <source>
        <dbReference type="EMBL" id="MBM2766527.1"/>
    </source>
</evidence>
<keyword evidence="5 12" id="KW-0812">Transmembrane</keyword>
<dbReference type="EMBL" id="JAFCIQ010000004">
    <property type="protein sequence ID" value="MBM2766527.1"/>
    <property type="molecule type" value="Genomic_DNA"/>
</dbReference>
<dbReference type="GO" id="GO:0016887">
    <property type="term" value="F:ATP hydrolysis activity"/>
    <property type="evidence" value="ECO:0007669"/>
    <property type="project" value="InterPro"/>
</dbReference>
<evidence type="ECO:0000313" key="18">
    <source>
        <dbReference type="Proteomes" id="UP000755577"/>
    </source>
</evidence>
<keyword evidence="2" id="KW-0813">Transport</keyword>
<dbReference type="RefSeq" id="WP_174925718.1">
    <property type="nucleotide sequence ID" value="NZ_CABVLY010000004.1"/>
</dbReference>
<evidence type="ECO:0000259" key="13">
    <source>
        <dbReference type="PROSITE" id="PS50893"/>
    </source>
</evidence>
<dbReference type="Gene3D" id="3.40.50.300">
    <property type="entry name" value="P-loop containing nucleotide triphosphate hydrolases"/>
    <property type="match status" value="1"/>
</dbReference>
<feature type="domain" description="ABC transmembrane type-1" evidence="14">
    <location>
        <begin position="25"/>
        <end position="306"/>
    </location>
</feature>
<evidence type="ECO:0000313" key="17">
    <source>
        <dbReference type="Proteomes" id="UP000494201"/>
    </source>
</evidence>
<evidence type="ECO:0000256" key="12">
    <source>
        <dbReference type="SAM" id="Phobius"/>
    </source>
</evidence>
<dbReference type="Pfam" id="PF00664">
    <property type="entry name" value="ABC_membrane"/>
    <property type="match status" value="1"/>
</dbReference>
<dbReference type="InterPro" id="IPR027417">
    <property type="entry name" value="P-loop_NTPase"/>
</dbReference>
<dbReference type="PROSITE" id="PS50893">
    <property type="entry name" value="ABC_TRANSPORTER_2"/>
    <property type="match status" value="1"/>
</dbReference>
<dbReference type="Gene3D" id="1.20.1560.10">
    <property type="entry name" value="ABC transporter type 1, transmembrane domain"/>
    <property type="match status" value="1"/>
</dbReference>
<keyword evidence="4" id="KW-0997">Cell inner membrane</keyword>
<dbReference type="PANTHER" id="PTHR24221:SF590">
    <property type="entry name" value="COMPONENT LINKED WITH THE ASSEMBLY OF CYTOCHROME' TRANSPORT TRANSMEMBRANE ATP-BINDING PROTEIN ABC TRANSPORTER CYDD-RELATED"/>
    <property type="match status" value="1"/>
</dbReference>
<dbReference type="EMBL" id="CABVLY010000004">
    <property type="protein sequence ID" value="VVU48899.1"/>
    <property type="molecule type" value="Genomic_DNA"/>
</dbReference>
<dbReference type="GO" id="GO:0005886">
    <property type="term" value="C:plasma membrane"/>
    <property type="evidence" value="ECO:0007669"/>
    <property type="project" value="UniProtKB-SubCell"/>
</dbReference>
<keyword evidence="10" id="KW-0445">Lipid transport</keyword>
<gene>
    <name evidence="16" type="ORF">BAN20980_01598</name>
    <name evidence="15" type="ORF">JQK92_08825</name>
</gene>
<proteinExistence type="predicted"/>
<dbReference type="PROSITE" id="PS50929">
    <property type="entry name" value="ABC_TM1F"/>
    <property type="match status" value="1"/>
</dbReference>
<evidence type="ECO:0000256" key="8">
    <source>
        <dbReference type="ARBA" id="ARBA00022967"/>
    </source>
</evidence>
<feature type="transmembrane region" description="Helical" evidence="12">
    <location>
        <begin position="21"/>
        <end position="44"/>
    </location>
</feature>
<dbReference type="GO" id="GO:0006869">
    <property type="term" value="P:lipid transport"/>
    <property type="evidence" value="ECO:0007669"/>
    <property type="project" value="UniProtKB-KW"/>
</dbReference>
<dbReference type="InterPro" id="IPR003593">
    <property type="entry name" value="AAA+_ATPase"/>
</dbReference>
<dbReference type="PANTHER" id="PTHR24221">
    <property type="entry name" value="ATP-BINDING CASSETTE SUB-FAMILY B"/>
    <property type="match status" value="1"/>
</dbReference>
<keyword evidence="8" id="KW-1278">Translocase</keyword>
<evidence type="ECO:0000256" key="5">
    <source>
        <dbReference type="ARBA" id="ARBA00022692"/>
    </source>
</evidence>
<evidence type="ECO:0000256" key="11">
    <source>
        <dbReference type="ARBA" id="ARBA00023136"/>
    </source>
</evidence>
<evidence type="ECO:0000256" key="1">
    <source>
        <dbReference type="ARBA" id="ARBA00004651"/>
    </source>
</evidence>
<keyword evidence="6" id="KW-0547">Nucleotide-binding</keyword>
<reference evidence="15 18" key="2">
    <citation type="submission" date="2021-02" db="EMBL/GenBank/DDBJ databases">
        <title>Draft genome of the type strains Burkholderia anthina DSM16086.</title>
        <authorList>
            <person name="Hertel R."/>
            <person name="Meissner J."/>
            <person name="Poehlein A."/>
            <person name="Daniel R."/>
            <person name="Commichau F.M."/>
        </authorList>
    </citation>
    <scope>NUCLEOTIDE SEQUENCE [LARGE SCALE GENOMIC DNA]</scope>
    <source>
        <strain evidence="15 18">DSM 16086</strain>
    </source>
</reference>
<keyword evidence="3" id="KW-1003">Cell membrane</keyword>
<dbReference type="Proteomes" id="UP000494201">
    <property type="component" value="Unassembled WGS sequence"/>
</dbReference>
<dbReference type="AlphaFoldDB" id="A0A6P2G6J0"/>
<dbReference type="PROSITE" id="PS00211">
    <property type="entry name" value="ABC_TRANSPORTER_1"/>
    <property type="match status" value="1"/>
</dbReference>
<evidence type="ECO:0000256" key="3">
    <source>
        <dbReference type="ARBA" id="ARBA00022475"/>
    </source>
</evidence>
<keyword evidence="11 12" id="KW-0472">Membrane</keyword>
<dbReference type="FunFam" id="3.40.50.300:FF:000221">
    <property type="entry name" value="Multidrug ABC transporter ATP-binding protein"/>
    <property type="match status" value="1"/>
</dbReference>
<keyword evidence="15" id="KW-0418">Kinase</keyword>
<protein>
    <submittedName>
        <fullName evidence="15 16">ABC transporter</fullName>
    </submittedName>
</protein>
<dbReference type="InterPro" id="IPR017871">
    <property type="entry name" value="ABC_transporter-like_CS"/>
</dbReference>
<keyword evidence="7 15" id="KW-0067">ATP-binding</keyword>
<dbReference type="InterPro" id="IPR039421">
    <property type="entry name" value="Type_1_exporter"/>
</dbReference>
<dbReference type="GO" id="GO:0016301">
    <property type="term" value="F:kinase activity"/>
    <property type="evidence" value="ECO:0007669"/>
    <property type="project" value="UniProtKB-KW"/>
</dbReference>
<comment type="subcellular location">
    <subcellularLocation>
        <location evidence="1">Cell membrane</location>
        <topology evidence="1">Multi-pass membrane protein</topology>
    </subcellularLocation>
</comment>
<dbReference type="InterPro" id="IPR036640">
    <property type="entry name" value="ABC1_TM_sf"/>
</dbReference>
<dbReference type="GeneID" id="56499633"/>
<dbReference type="GO" id="GO:0140359">
    <property type="term" value="F:ABC-type transporter activity"/>
    <property type="evidence" value="ECO:0007669"/>
    <property type="project" value="InterPro"/>
</dbReference>